<evidence type="ECO:0000313" key="3">
    <source>
        <dbReference type="Proteomes" id="UP000078492"/>
    </source>
</evidence>
<feature type="non-terminal residue" evidence="2">
    <location>
        <position position="1"/>
    </location>
</feature>
<dbReference type="EMBL" id="KQ980419">
    <property type="protein sequence ID" value="KYN16138.1"/>
    <property type="molecule type" value="Genomic_DNA"/>
</dbReference>
<sequence length="55" mass="5938">QGRQEGGRKGKEDDEAAKPAEGERRGGLRGGDTVITNHQGAASSWLPRRQQPDLL</sequence>
<accession>A0A195DTH2</accession>
<evidence type="ECO:0000313" key="2">
    <source>
        <dbReference type="EMBL" id="KYN16138.1"/>
    </source>
</evidence>
<dbReference type="Proteomes" id="UP000078492">
    <property type="component" value="Unassembled WGS sequence"/>
</dbReference>
<name>A0A195DTH2_9HYME</name>
<protein>
    <submittedName>
        <fullName evidence="2">Uncharacterized protein</fullName>
    </submittedName>
</protein>
<gene>
    <name evidence="2" type="ORF">ALC57_11663</name>
</gene>
<reference evidence="2 3" key="1">
    <citation type="submission" date="2015-09" db="EMBL/GenBank/DDBJ databases">
        <title>Trachymyrmex cornetzi WGS genome.</title>
        <authorList>
            <person name="Nygaard S."/>
            <person name="Hu H."/>
            <person name="Boomsma J."/>
            <person name="Zhang G."/>
        </authorList>
    </citation>
    <scope>NUCLEOTIDE SEQUENCE [LARGE SCALE GENOMIC DNA]</scope>
    <source>
        <strain evidence="2">Tcor2-1</strain>
        <tissue evidence="2">Whole body</tissue>
    </source>
</reference>
<keyword evidence="3" id="KW-1185">Reference proteome</keyword>
<feature type="region of interest" description="Disordered" evidence="1">
    <location>
        <begin position="1"/>
        <end position="55"/>
    </location>
</feature>
<feature type="compositionally biased region" description="Basic and acidic residues" evidence="1">
    <location>
        <begin position="1"/>
        <end position="26"/>
    </location>
</feature>
<dbReference type="AlphaFoldDB" id="A0A195DTH2"/>
<organism evidence="2 3">
    <name type="scientific">Trachymyrmex cornetzi</name>
    <dbReference type="NCBI Taxonomy" id="471704"/>
    <lineage>
        <taxon>Eukaryota</taxon>
        <taxon>Metazoa</taxon>
        <taxon>Ecdysozoa</taxon>
        <taxon>Arthropoda</taxon>
        <taxon>Hexapoda</taxon>
        <taxon>Insecta</taxon>
        <taxon>Pterygota</taxon>
        <taxon>Neoptera</taxon>
        <taxon>Endopterygota</taxon>
        <taxon>Hymenoptera</taxon>
        <taxon>Apocrita</taxon>
        <taxon>Aculeata</taxon>
        <taxon>Formicoidea</taxon>
        <taxon>Formicidae</taxon>
        <taxon>Myrmicinae</taxon>
        <taxon>Trachymyrmex</taxon>
    </lineage>
</organism>
<proteinExistence type="predicted"/>
<evidence type="ECO:0000256" key="1">
    <source>
        <dbReference type="SAM" id="MobiDB-lite"/>
    </source>
</evidence>